<dbReference type="AlphaFoldDB" id="A0A934V8V9"/>
<organism evidence="1 2">
    <name type="scientific">Prauserella cavernicola</name>
    <dbReference type="NCBI Taxonomy" id="2800127"/>
    <lineage>
        <taxon>Bacteria</taxon>
        <taxon>Bacillati</taxon>
        <taxon>Actinomycetota</taxon>
        <taxon>Actinomycetes</taxon>
        <taxon>Pseudonocardiales</taxon>
        <taxon>Pseudonocardiaceae</taxon>
        <taxon>Prauserella</taxon>
    </lineage>
</organism>
<comment type="caution">
    <text evidence="1">The sequence shown here is derived from an EMBL/GenBank/DDBJ whole genome shotgun (WGS) entry which is preliminary data.</text>
</comment>
<reference evidence="1" key="1">
    <citation type="submission" date="2020-12" db="EMBL/GenBank/DDBJ databases">
        <title>Prauserella sp. ASG 168, a novel actinomycete isolated from cave rock.</title>
        <authorList>
            <person name="Suriyachadkun C."/>
        </authorList>
    </citation>
    <scope>NUCLEOTIDE SEQUENCE</scope>
    <source>
        <strain evidence="1">ASG 168</strain>
    </source>
</reference>
<gene>
    <name evidence="1" type="ORF">JHE00_30580</name>
</gene>
<accession>A0A934V8V9</accession>
<name>A0A934V8V9_9PSEU</name>
<evidence type="ECO:0000313" key="1">
    <source>
        <dbReference type="EMBL" id="MBK1788695.1"/>
    </source>
</evidence>
<keyword evidence="2" id="KW-1185">Reference proteome</keyword>
<dbReference type="EMBL" id="JAENJH010000011">
    <property type="protein sequence ID" value="MBK1788695.1"/>
    <property type="molecule type" value="Genomic_DNA"/>
</dbReference>
<protein>
    <submittedName>
        <fullName evidence="1">Uncharacterized protein</fullName>
    </submittedName>
</protein>
<proteinExistence type="predicted"/>
<dbReference type="RefSeq" id="WP_200324879.1">
    <property type="nucleotide sequence ID" value="NZ_JAENJH010000011.1"/>
</dbReference>
<evidence type="ECO:0000313" key="2">
    <source>
        <dbReference type="Proteomes" id="UP000635245"/>
    </source>
</evidence>
<dbReference type="Proteomes" id="UP000635245">
    <property type="component" value="Unassembled WGS sequence"/>
</dbReference>
<sequence length="98" mass="11241">MTFVQLIEFKTTRYNEMNSLIDGWLRETEGKRTAAHAVMTQDRDHPGTYLEIVEFPSYDEAMANSNLPETSKFAEKMSALCDGPPVFHNLDVVRDDRV</sequence>